<protein>
    <recommendedName>
        <fullName evidence="1">BRCT domain-containing protein</fullName>
    </recommendedName>
</protein>
<dbReference type="InterPro" id="IPR001357">
    <property type="entry name" value="BRCT_dom"/>
</dbReference>
<dbReference type="Gene3D" id="3.40.50.10190">
    <property type="entry name" value="BRCT domain"/>
    <property type="match status" value="1"/>
</dbReference>
<evidence type="ECO:0000259" key="1">
    <source>
        <dbReference type="PROSITE" id="PS50172"/>
    </source>
</evidence>
<dbReference type="InterPro" id="IPR036420">
    <property type="entry name" value="BRCT_dom_sf"/>
</dbReference>
<accession>A0ABP9XKH1</accession>
<dbReference type="Proteomes" id="UP001476247">
    <property type="component" value="Unassembled WGS sequence"/>
</dbReference>
<sequence length="327" mass="37858">MRPISISANNFVPPRRIDAANFRMPSFKRSKVPIKKKLAKTTQTTQVIEPPVIDTRGLAQVLRKYTIYIDDGVQYIEQLVMIAEGMGATVLHNQDDTSARLSSILSSVGIYIVQPKRAEKNKLLAKLATKGIRAISPTWLFSCYEKNTHLSPGQFPWDVKATKKGLHLPEESIKQYDNPFGIEPVDYDYLEENRPGRQLNLDNYITVDSNVETDIDQQTEDDDTIYSTYKEEEDEDEEEDEEEAMQREIAYNINKKKRSHISIKERDERKKASEKRMLEIINAAKTLKTRYSRRERGKKKEEYVAPSSDELGRYKMKIWYAEQALPK</sequence>
<comment type="caution">
    <text evidence="2">The sequence shown here is derived from an EMBL/GenBank/DDBJ whole genome shotgun (WGS) entry which is preliminary data.</text>
</comment>
<proteinExistence type="predicted"/>
<gene>
    <name evidence="2" type="ORF">HPULCUR_000652</name>
</gene>
<organism evidence="2 3">
    <name type="scientific">Helicostylum pulchrum</name>
    <dbReference type="NCBI Taxonomy" id="562976"/>
    <lineage>
        <taxon>Eukaryota</taxon>
        <taxon>Fungi</taxon>
        <taxon>Fungi incertae sedis</taxon>
        <taxon>Mucoromycota</taxon>
        <taxon>Mucoromycotina</taxon>
        <taxon>Mucoromycetes</taxon>
        <taxon>Mucorales</taxon>
        <taxon>Mucorineae</taxon>
        <taxon>Mucoraceae</taxon>
        <taxon>Helicostylum</taxon>
    </lineage>
</organism>
<dbReference type="SUPFAM" id="SSF52113">
    <property type="entry name" value="BRCT domain"/>
    <property type="match status" value="1"/>
</dbReference>
<name>A0ABP9XKH1_9FUNG</name>
<reference evidence="2 3" key="1">
    <citation type="submission" date="2024-04" db="EMBL/GenBank/DDBJ databases">
        <title>genome sequences of Mucor flavus KT1a and Helicostylum pulchrum KT1b strains isolation_sourced from the surface of a dry-aged beef.</title>
        <authorList>
            <person name="Toyotome T."/>
            <person name="Hosono M."/>
            <person name="Torimaru M."/>
            <person name="Fukuda K."/>
            <person name="Mikami N."/>
        </authorList>
    </citation>
    <scope>NUCLEOTIDE SEQUENCE [LARGE SCALE GENOMIC DNA]</scope>
    <source>
        <strain evidence="2 3">KT1b</strain>
    </source>
</reference>
<dbReference type="PROSITE" id="PS50172">
    <property type="entry name" value="BRCT"/>
    <property type="match status" value="1"/>
</dbReference>
<dbReference type="EMBL" id="BAABUJ010000004">
    <property type="protein sequence ID" value="GAA5795297.1"/>
    <property type="molecule type" value="Genomic_DNA"/>
</dbReference>
<keyword evidence="3" id="KW-1185">Reference proteome</keyword>
<feature type="domain" description="BRCT" evidence="1">
    <location>
        <begin position="57"/>
        <end position="157"/>
    </location>
</feature>
<evidence type="ECO:0000313" key="3">
    <source>
        <dbReference type="Proteomes" id="UP001476247"/>
    </source>
</evidence>
<evidence type="ECO:0000313" key="2">
    <source>
        <dbReference type="EMBL" id="GAA5795297.1"/>
    </source>
</evidence>